<proteinExistence type="predicted"/>
<keyword evidence="5" id="KW-0135">Cellulose biosynthesis</keyword>
<feature type="repeat" description="TPR" evidence="6">
    <location>
        <begin position="463"/>
        <end position="496"/>
    </location>
</feature>
<dbReference type="PROSITE" id="PS50005">
    <property type="entry name" value="TPR"/>
    <property type="match status" value="2"/>
</dbReference>
<dbReference type="SUPFAM" id="SSF48452">
    <property type="entry name" value="TPR-like"/>
    <property type="match status" value="3"/>
</dbReference>
<dbReference type="Proteomes" id="UP000650424">
    <property type="component" value="Unassembled WGS sequence"/>
</dbReference>
<evidence type="ECO:0000256" key="1">
    <source>
        <dbReference type="ARBA" id="ARBA00005186"/>
    </source>
</evidence>
<organism evidence="9 10">
    <name type="scientific">Undibacterium hunanense</name>
    <dbReference type="NCBI Taxonomy" id="2762292"/>
    <lineage>
        <taxon>Bacteria</taxon>
        <taxon>Pseudomonadati</taxon>
        <taxon>Pseudomonadota</taxon>
        <taxon>Betaproteobacteria</taxon>
        <taxon>Burkholderiales</taxon>
        <taxon>Oxalobacteraceae</taxon>
        <taxon>Undibacterium</taxon>
    </lineage>
</organism>
<comment type="pathway">
    <text evidence="1">Glycan metabolism; bacterial cellulose biosynthesis.</text>
</comment>
<evidence type="ECO:0000256" key="2">
    <source>
        <dbReference type="ARBA" id="ARBA00022729"/>
    </source>
</evidence>
<dbReference type="EMBL" id="JACOGF010000026">
    <property type="protein sequence ID" value="MBC3921103.1"/>
    <property type="molecule type" value="Genomic_DNA"/>
</dbReference>
<evidence type="ECO:0000313" key="10">
    <source>
        <dbReference type="Proteomes" id="UP000650424"/>
    </source>
</evidence>
<feature type="non-terminal residue" evidence="9">
    <location>
        <position position="1386"/>
    </location>
</feature>
<dbReference type="InterPro" id="IPR019734">
    <property type="entry name" value="TPR_rpt"/>
</dbReference>
<dbReference type="PANTHER" id="PTHR12558:SF13">
    <property type="entry name" value="CELL DIVISION CYCLE PROTEIN 27 HOMOLOG"/>
    <property type="match status" value="1"/>
</dbReference>
<dbReference type="InterPro" id="IPR003921">
    <property type="entry name" value="Cell_synth_C"/>
</dbReference>
<evidence type="ECO:0000256" key="3">
    <source>
        <dbReference type="ARBA" id="ARBA00022737"/>
    </source>
</evidence>
<evidence type="ECO:0000313" key="9">
    <source>
        <dbReference type="EMBL" id="MBC3921103.1"/>
    </source>
</evidence>
<keyword evidence="2" id="KW-0732">Signal</keyword>
<dbReference type="SMART" id="SM00028">
    <property type="entry name" value="TPR"/>
    <property type="match status" value="7"/>
</dbReference>
<reference evidence="9 10" key="1">
    <citation type="submission" date="2020-08" db="EMBL/GenBank/DDBJ databases">
        <title>Novel species isolated from subtropical streams in China.</title>
        <authorList>
            <person name="Lu H."/>
        </authorList>
    </citation>
    <scope>NUCLEOTIDE SEQUENCE [LARGE SCALE GENOMIC DNA]</scope>
    <source>
        <strain evidence="9 10">CY18W</strain>
    </source>
</reference>
<evidence type="ECO:0000256" key="4">
    <source>
        <dbReference type="ARBA" id="ARBA00022803"/>
    </source>
</evidence>
<keyword evidence="10" id="KW-1185">Reference proteome</keyword>
<keyword evidence="3" id="KW-0677">Repeat</keyword>
<sequence>MTQQLKEQAQFWQQRGRDDNAADIWRKLLNVDPSNVDALMALISLEAKAGNPEQAKTYFAKLRGTQATSAQLRNAEQAMRGGKSDGAGQLDNARKLAQQGDADAAVDAFKQMGDPSKLKGEAAFEYLQVLAGTNAGYAEARKGLEKLSRDNPGNTKYALAHAKVLTYREPSRPEGMSLLENLSHKPDVGKQATESWRQALSWMGLKPENAKYFRTYLDKHPDDKLIQDRLASLSKPVRAEPVKAELVKAEPAGAVPRPAKEAKPPAAPRVVENPIEKSRVAGFNALEANDMETATTEFQSLMKTYPKNPIGYGGMGLVKMREEEFIDARGFLQKAVDLSPGQSKDQWRKAYEDASYWAIVAEARSAFEDGDSAKGIGFLRKAIELNGTEPSGILQLADALQAENDLTGAEANYRRVLNADKENLRALDGLIGVLVLQKRLADLEALTPYMLPRHMAIVANLKSEELANKAKAAETAGDLNTAQQAYEDAIMIKPDNAWLRMALARLYLKRDMPGQARALVDALANVENADPEALYVSALLSEMQQYWWEAMQTLERIPPASRKKEMADMQKRLWVRVQIDRITVLNRKGNRDAARNILASVEPVAGNDPEFTGTMANLYIQLGDNERGFAMIRQAVQNTAKPSAGLLLQFASTLMQSNQEAELEAVMRRVAAMPNLGEEEIRSFGQLQRVLAMRYAERAREAGDFANAYNYIQPLLIANPDDNALLLTLARIYTASGDSASARDIYQKVQQTDPENPEVLQGLVYAAMEARDFANAERYLGVLMDLQPENPRYLSLAGNIARAKGNNSRALDYFKQALALERVQKTEMGVGPNGLRLVDTAPASNAINATSNFKVNPFADGKANTNTNTNTTANAAARGPVLKEVPVSGNTVNPGAVGAGVYNTGIFAPVGKPLTSSSITATPASPTSKTVPSLPALQAVPAAAAPVVPAASVPAYPLPPVPKLQTAPASSPAVSPAVSAPPAKAGGAPADPNSGMTDRYSNGASMLGSYPSQQQTQVAQYVTPGAPYIPPRVSYTAASLPIPQQYASGNAANVGGNAGGASGTSGYSSGSAYASNPAGTGSISAARKLGKPAQSTNVSPEEASLLKEIDAINELNQSQVTVEVAGRSRSGEKGLSALNGVELPIEAQISTLGLGQFGLKIIPVLADAGTLALNDTNIAGQYGRNAILVERAKYAKVPFTTIARQQGLSNVATLDQEAKGVALNLSYELAGVRADIGSSPIGFPVQNVVGGLRWSGSDDGASLGIEIARRSVTDSYLSYAGAKDSLYGLTWGGVTRSGIKLDTSYDGEDGGVYANLGYYGLTGKNVAKNTMAEFGAGAYWRAYKTKDFSFTTGLGLTSFFYQKNLRYFTYGHGGYFSPKSYVSVGV</sequence>
<gene>
    <name evidence="9" type="ORF">H8L32_26810</name>
</gene>
<dbReference type="RefSeq" id="WP_186950939.1">
    <property type="nucleotide sequence ID" value="NZ_JACOGF010000026.1"/>
</dbReference>
<name>A0ABR6ZYZ3_9BURK</name>
<dbReference type="Gene3D" id="1.25.40.10">
    <property type="entry name" value="Tetratricopeptide repeat domain"/>
    <property type="match status" value="4"/>
</dbReference>
<dbReference type="Pfam" id="PF14559">
    <property type="entry name" value="TPR_19"/>
    <property type="match status" value="2"/>
</dbReference>
<dbReference type="PRINTS" id="PR01441">
    <property type="entry name" value="CELLSNTHASEC"/>
</dbReference>
<feature type="region of interest" description="Disordered" evidence="7">
    <location>
        <begin position="965"/>
        <end position="1012"/>
    </location>
</feature>
<dbReference type="InterPro" id="IPR011990">
    <property type="entry name" value="TPR-like_helical_dom_sf"/>
</dbReference>
<dbReference type="SUPFAM" id="SSF81901">
    <property type="entry name" value="HCP-like"/>
    <property type="match status" value="1"/>
</dbReference>
<feature type="compositionally biased region" description="Low complexity" evidence="7">
    <location>
        <begin position="967"/>
        <end position="990"/>
    </location>
</feature>
<evidence type="ECO:0000259" key="8">
    <source>
        <dbReference type="Pfam" id="PF05420"/>
    </source>
</evidence>
<accession>A0ABR6ZYZ3</accession>
<feature type="repeat" description="TPR" evidence="6">
    <location>
        <begin position="723"/>
        <end position="756"/>
    </location>
</feature>
<protein>
    <submittedName>
        <fullName evidence="9">BCSC C-terminal domain-containing protein</fullName>
    </submittedName>
</protein>
<evidence type="ECO:0000256" key="6">
    <source>
        <dbReference type="PROSITE-ProRule" id="PRU00339"/>
    </source>
</evidence>
<comment type="caution">
    <text evidence="9">The sequence shown here is derived from an EMBL/GenBank/DDBJ whole genome shotgun (WGS) entry which is preliminary data.</text>
</comment>
<feature type="domain" description="Cellulose synthase operon C C-terminal" evidence="8">
    <location>
        <begin position="1136"/>
        <end position="1386"/>
    </location>
</feature>
<keyword evidence="4 6" id="KW-0802">TPR repeat</keyword>
<dbReference type="Pfam" id="PF05420">
    <property type="entry name" value="BCSC_C"/>
    <property type="match status" value="1"/>
</dbReference>
<dbReference type="PANTHER" id="PTHR12558">
    <property type="entry name" value="CELL DIVISION CYCLE 16,23,27"/>
    <property type="match status" value="1"/>
</dbReference>
<dbReference type="InterPro" id="IPR008410">
    <property type="entry name" value="BCSC_C"/>
</dbReference>
<evidence type="ECO:0000256" key="7">
    <source>
        <dbReference type="SAM" id="MobiDB-lite"/>
    </source>
</evidence>
<evidence type="ECO:0000256" key="5">
    <source>
        <dbReference type="ARBA" id="ARBA00022916"/>
    </source>
</evidence>
<feature type="compositionally biased region" description="Polar residues" evidence="7">
    <location>
        <begin position="994"/>
        <end position="1012"/>
    </location>
</feature>